<comment type="subunit">
    <text evidence="9">Homodimer, forms a heterotetramer with a Cas2 homodimer.</text>
</comment>
<evidence type="ECO:0000256" key="2">
    <source>
        <dbReference type="ARBA" id="ARBA00022723"/>
    </source>
</evidence>
<dbReference type="CDD" id="cd09634">
    <property type="entry name" value="Cas1_I-II-III"/>
    <property type="match status" value="1"/>
</dbReference>
<dbReference type="InterPro" id="IPR002729">
    <property type="entry name" value="CRISPR-assoc_Cas1"/>
</dbReference>
<comment type="similarity">
    <text evidence="9">Belongs to the CRISPR-associated endonuclease Cas1 family.</text>
</comment>
<dbReference type="AlphaFoldDB" id="A0A8E7B4T1"/>
<keyword evidence="2 9" id="KW-0479">Metal-binding</keyword>
<evidence type="ECO:0000256" key="1">
    <source>
        <dbReference type="ARBA" id="ARBA00022722"/>
    </source>
</evidence>
<dbReference type="PANTHER" id="PTHR34353:SF2">
    <property type="entry name" value="CRISPR-ASSOCIATED ENDONUCLEASE CAS1 1"/>
    <property type="match status" value="1"/>
</dbReference>
<reference evidence="10 11" key="1">
    <citation type="submission" date="2021-05" db="EMBL/GenBank/DDBJ databases">
        <title>A novel Methanospirillum isolate from a pyrite-forming mixed culture.</title>
        <authorList>
            <person name="Bunk B."/>
            <person name="Sproer C."/>
            <person name="Spring S."/>
            <person name="Pester M."/>
        </authorList>
    </citation>
    <scope>NUCLEOTIDE SEQUENCE [LARGE SCALE GENOMIC DNA]</scope>
    <source>
        <strain evidence="10 11">J.3.6.1-F.2.7.3</strain>
    </source>
</reference>
<keyword evidence="4 9" id="KW-0378">Hydrolase</keyword>
<evidence type="ECO:0000256" key="6">
    <source>
        <dbReference type="ARBA" id="ARBA00023118"/>
    </source>
</evidence>
<keyword evidence="6 9" id="KW-0051">Antiviral defense</keyword>
<comment type="caution">
    <text evidence="9">Lacks conserved residue(s) required for the propagation of feature annotation.</text>
</comment>
<dbReference type="GO" id="GO:0046872">
    <property type="term" value="F:metal ion binding"/>
    <property type="evidence" value="ECO:0007669"/>
    <property type="project" value="UniProtKB-UniRule"/>
</dbReference>
<gene>
    <name evidence="9 10" type="primary">cas1</name>
    <name evidence="10" type="ORF">KHC33_08085</name>
</gene>
<dbReference type="PANTHER" id="PTHR34353">
    <property type="entry name" value="CRISPR-ASSOCIATED ENDONUCLEASE CAS1 1"/>
    <property type="match status" value="1"/>
</dbReference>
<evidence type="ECO:0000256" key="8">
    <source>
        <dbReference type="ARBA" id="ARBA00023211"/>
    </source>
</evidence>
<keyword evidence="5 9" id="KW-0460">Magnesium</keyword>
<comment type="function">
    <text evidence="9">CRISPR (clustered regularly interspaced short palindromic repeat), is an adaptive immune system that provides protection against mobile genetic elements (viruses, transposable elements and conjugative plasmids). CRISPR clusters contain spacers, sequences complementary to antecedent mobile elements, and target invading nucleic acids. CRISPR clusters are transcribed and processed into CRISPR RNA (crRNA). Acts as a dsDNA endonuclease. Involved in the integration of spacer DNA into the CRISPR cassette.</text>
</comment>
<dbReference type="GO" id="GO:0043571">
    <property type="term" value="P:maintenance of CRISPR repeat elements"/>
    <property type="evidence" value="ECO:0007669"/>
    <property type="project" value="UniProtKB-UniRule"/>
</dbReference>
<evidence type="ECO:0000313" key="11">
    <source>
        <dbReference type="Proteomes" id="UP000680656"/>
    </source>
</evidence>
<evidence type="ECO:0000256" key="5">
    <source>
        <dbReference type="ARBA" id="ARBA00022842"/>
    </source>
</evidence>
<dbReference type="HAMAP" id="MF_01470">
    <property type="entry name" value="Cas1"/>
    <property type="match status" value="1"/>
</dbReference>
<evidence type="ECO:0000256" key="3">
    <source>
        <dbReference type="ARBA" id="ARBA00022759"/>
    </source>
</evidence>
<dbReference type="GO" id="GO:0016787">
    <property type="term" value="F:hydrolase activity"/>
    <property type="evidence" value="ECO:0007669"/>
    <property type="project" value="UniProtKB-KW"/>
</dbReference>
<evidence type="ECO:0000256" key="4">
    <source>
        <dbReference type="ARBA" id="ARBA00022801"/>
    </source>
</evidence>
<keyword evidence="7 9" id="KW-0238">DNA-binding</keyword>
<dbReference type="EMBL" id="CP075546">
    <property type="protein sequence ID" value="QVV90426.1"/>
    <property type="molecule type" value="Genomic_DNA"/>
</dbReference>
<dbReference type="GO" id="GO:0051607">
    <property type="term" value="P:defense response to virus"/>
    <property type="evidence" value="ECO:0007669"/>
    <property type="project" value="UniProtKB-UniRule"/>
</dbReference>
<dbReference type="GO" id="GO:0004519">
    <property type="term" value="F:endonuclease activity"/>
    <property type="evidence" value="ECO:0007669"/>
    <property type="project" value="UniProtKB-UniRule"/>
</dbReference>
<dbReference type="GO" id="GO:0003677">
    <property type="term" value="F:DNA binding"/>
    <property type="evidence" value="ECO:0007669"/>
    <property type="project" value="UniProtKB-KW"/>
</dbReference>
<evidence type="ECO:0000313" key="10">
    <source>
        <dbReference type="EMBL" id="QVV90426.1"/>
    </source>
</evidence>
<evidence type="ECO:0000256" key="9">
    <source>
        <dbReference type="HAMAP-Rule" id="MF_01470"/>
    </source>
</evidence>
<dbReference type="Proteomes" id="UP000680656">
    <property type="component" value="Chromosome"/>
</dbReference>
<dbReference type="GeneID" id="65097135"/>
<organism evidence="10 11">
    <name type="scientific">Methanospirillum purgamenti</name>
    <dbReference type="NCBI Taxonomy" id="2834276"/>
    <lineage>
        <taxon>Archaea</taxon>
        <taxon>Methanobacteriati</taxon>
        <taxon>Methanobacteriota</taxon>
        <taxon>Stenosarchaea group</taxon>
        <taxon>Methanomicrobia</taxon>
        <taxon>Methanomicrobiales</taxon>
        <taxon>Methanospirillaceae</taxon>
        <taxon>Methanospirillum</taxon>
    </lineage>
</organism>
<keyword evidence="1 9" id="KW-0540">Nuclease</keyword>
<dbReference type="RefSeq" id="WP_214421196.1">
    <property type="nucleotide sequence ID" value="NZ_CP075546.1"/>
</dbReference>
<comment type="cofactor">
    <cofactor evidence="9">
        <name>Mg(2+)</name>
        <dbReference type="ChEBI" id="CHEBI:18420"/>
    </cofactor>
    <cofactor evidence="9">
        <name>Mn(2+)</name>
        <dbReference type="ChEBI" id="CHEBI:29035"/>
    </cofactor>
</comment>
<dbReference type="Pfam" id="PF01867">
    <property type="entry name" value="Cas_Cas1"/>
    <property type="match status" value="1"/>
</dbReference>
<sequence>MNVNWKVVGGYGAHIKSNRTEIIISHRGNVTEIPIRNISHFLLIGGHTIQTSTISTLMKEGTFISFCESDGNPVGYIAPYDYTSFKEIQNLQETTAPYSYALTCAFGSMKSRIFAIEEYTEKFGTDILYSGELDILSGYLNELGNMVLIDELRRIDQLVRDMYYEIISRIISPTYNFKRRTIRPYRDPVNAILSFGYGMLSSACMRAVIGGHLNPSSGFLNRGDQALIQDLMNCWKPGMIDKPAIEFLASDEFPSKGFELTRDRCILHEEIITKLITLFSESIEQNLIDSQIQNLLQALQGETQFTILRSPTLKIHF</sequence>
<evidence type="ECO:0000256" key="7">
    <source>
        <dbReference type="ARBA" id="ARBA00023125"/>
    </source>
</evidence>
<dbReference type="Gene3D" id="1.20.120.920">
    <property type="entry name" value="CRISPR-associated endonuclease Cas1, C-terminal domain"/>
    <property type="match status" value="1"/>
</dbReference>
<dbReference type="Gene3D" id="3.100.10.20">
    <property type="entry name" value="CRISPR-associated endonuclease Cas1, N-terminal domain"/>
    <property type="match status" value="1"/>
</dbReference>
<proteinExistence type="inferred from homology"/>
<keyword evidence="8 9" id="KW-0464">Manganese</keyword>
<keyword evidence="3 9" id="KW-0255">Endonuclease</keyword>
<dbReference type="InterPro" id="IPR042206">
    <property type="entry name" value="CRISPR-assoc_Cas1_C"/>
</dbReference>
<keyword evidence="11" id="KW-1185">Reference proteome</keyword>
<dbReference type="InterPro" id="IPR042211">
    <property type="entry name" value="CRISPR-assoc_Cas1_N"/>
</dbReference>
<dbReference type="NCBIfam" id="TIGR00287">
    <property type="entry name" value="cas1"/>
    <property type="match status" value="1"/>
</dbReference>
<dbReference type="KEGG" id="mrtj:KHC33_08085"/>
<dbReference type="EC" id="3.1.-.-" evidence="9"/>
<name>A0A8E7B4T1_9EURY</name>
<protein>
    <recommendedName>
        <fullName evidence="9">CRISPR-associated endonuclease Cas1</fullName>
        <ecNumber evidence="9">3.1.-.-</ecNumber>
    </recommendedName>
</protein>
<dbReference type="InterPro" id="IPR050646">
    <property type="entry name" value="Cas1"/>
</dbReference>
<accession>A0A8E7B4T1</accession>